<protein>
    <submittedName>
        <fullName evidence="1">Erythromycin esterase family protein</fullName>
    </submittedName>
</protein>
<keyword evidence="2" id="KW-1185">Reference proteome</keyword>
<dbReference type="InterPro" id="IPR052036">
    <property type="entry name" value="Hydrolase/PRTase-associated"/>
</dbReference>
<dbReference type="Gene3D" id="3.40.1660.10">
    <property type="entry name" value="EreA-like (biosynthetic domain)"/>
    <property type="match status" value="1"/>
</dbReference>
<dbReference type="Proteomes" id="UP001595752">
    <property type="component" value="Unassembled WGS sequence"/>
</dbReference>
<sequence length="419" mass="48342">MSDYQTMVQAIEEQAIRFDHYDDLDAIVEAIGEAKYVLLGEASHGTSEFYTVRAELSKKLIEKKDFSFVAVEGDWPSSFTVNRYVKGYDRMSPLDALKDFDRWPTWMWANEEILSFIQWIQKYNQSSKKKAGFYGIDVYSLWESMEEVIHQLEKKGSKDIETAKKAFSCFEAHDRRPENYGIHAAFYGEDCVDEVMRLLIKIRQNRLTYQDEHETALNLEINGLVTVNAERYYRAMVQGRPDDWNIRDHHMVSALEQIVSYYGDDAKAIVWEHNTHIGDARATDMVDEGLVNVGQILRERAGHKNVFSLGFGTHRGTVIAARKWGEAIEKMPVPSAEKGSWEDLMHQTGAFNKILLFNQKNRALFSQPIGHRAIGVVYHPEYEYLGNYVPSKMSDRYDAFIYIDETKALNPLITERALS</sequence>
<dbReference type="SUPFAM" id="SSF159501">
    <property type="entry name" value="EreA/ChaN-like"/>
    <property type="match status" value="1"/>
</dbReference>
<accession>A0ABV8B6H5</accession>
<dbReference type="PANTHER" id="PTHR31299:SF0">
    <property type="entry name" value="ESTERASE, PUTATIVE (AFU_ORTHOLOGUE AFUA_1G05850)-RELATED"/>
    <property type="match status" value="1"/>
</dbReference>
<evidence type="ECO:0000313" key="1">
    <source>
        <dbReference type="EMBL" id="MFC3885903.1"/>
    </source>
</evidence>
<organism evidence="1 2">
    <name type="scientific">Bacillus songklensis</name>
    <dbReference type="NCBI Taxonomy" id="1069116"/>
    <lineage>
        <taxon>Bacteria</taxon>
        <taxon>Bacillati</taxon>
        <taxon>Bacillota</taxon>
        <taxon>Bacilli</taxon>
        <taxon>Bacillales</taxon>
        <taxon>Bacillaceae</taxon>
        <taxon>Bacillus</taxon>
    </lineage>
</organism>
<dbReference type="Pfam" id="PF05139">
    <property type="entry name" value="Erythro_esteras"/>
    <property type="match status" value="1"/>
</dbReference>
<gene>
    <name evidence="1" type="ORF">ACFOU2_21465</name>
</gene>
<dbReference type="PIRSF" id="PIRSF036794">
    <property type="entry name" value="UCP_erythr_ester"/>
    <property type="match status" value="1"/>
</dbReference>
<dbReference type="PANTHER" id="PTHR31299">
    <property type="entry name" value="ESTERASE, PUTATIVE (AFU_ORTHOLOGUE AFUA_1G05850)-RELATED"/>
    <property type="match status" value="1"/>
</dbReference>
<evidence type="ECO:0000313" key="2">
    <source>
        <dbReference type="Proteomes" id="UP001595752"/>
    </source>
</evidence>
<name>A0ABV8B6H5_9BACI</name>
<dbReference type="InterPro" id="IPR014622">
    <property type="entry name" value="UCP036794_erythomycin"/>
</dbReference>
<proteinExistence type="predicted"/>
<comment type="caution">
    <text evidence="1">The sequence shown here is derived from an EMBL/GenBank/DDBJ whole genome shotgun (WGS) entry which is preliminary data.</text>
</comment>
<dbReference type="CDD" id="cd14728">
    <property type="entry name" value="Ere-like"/>
    <property type="match status" value="1"/>
</dbReference>
<reference evidence="2" key="1">
    <citation type="journal article" date="2019" name="Int. J. Syst. Evol. Microbiol.">
        <title>The Global Catalogue of Microorganisms (GCM) 10K type strain sequencing project: providing services to taxonomists for standard genome sequencing and annotation.</title>
        <authorList>
            <consortium name="The Broad Institute Genomics Platform"/>
            <consortium name="The Broad Institute Genome Sequencing Center for Infectious Disease"/>
            <person name="Wu L."/>
            <person name="Ma J."/>
        </authorList>
    </citation>
    <scope>NUCLEOTIDE SEQUENCE [LARGE SCALE GENOMIC DNA]</scope>
    <source>
        <strain evidence="2">CCUG 61889</strain>
    </source>
</reference>
<dbReference type="Gene3D" id="3.30.1870.10">
    <property type="entry name" value="EreA-like, domain 2"/>
    <property type="match status" value="1"/>
</dbReference>
<dbReference type="RefSeq" id="WP_377918284.1">
    <property type="nucleotide sequence ID" value="NZ_JBHRZT010000072.1"/>
</dbReference>
<dbReference type="InterPro" id="IPR007815">
    <property type="entry name" value="Emycin_Estase"/>
</dbReference>
<dbReference type="EMBL" id="JBHRZT010000072">
    <property type="protein sequence ID" value="MFC3885903.1"/>
    <property type="molecule type" value="Genomic_DNA"/>
</dbReference>